<dbReference type="EMBL" id="LTBM01000026">
    <property type="protein sequence ID" value="KXT29018.1"/>
    <property type="molecule type" value="Genomic_DNA"/>
</dbReference>
<dbReference type="Proteomes" id="UP000070069">
    <property type="component" value="Unassembled WGS sequence"/>
</dbReference>
<keyword evidence="5" id="KW-1185">Reference proteome</keyword>
<accession>A0A139JQ12</accession>
<sequence>MILNIKKRYFLSKNIFKSSFVYVIFLFLFLLKFNIVLAIKHNNKKCLLSRYKTIENIKLLGLILINKDTFSLF</sequence>
<dbReference type="PATRIC" id="fig|203274.3.peg.318"/>
<organism evidence="2 4">
    <name type="scientific">Candidatus Phytoplasma oryzae</name>
    <dbReference type="NCBI Taxonomy" id="203274"/>
    <lineage>
        <taxon>Bacteria</taxon>
        <taxon>Bacillati</taxon>
        <taxon>Mycoplasmatota</taxon>
        <taxon>Mollicutes</taxon>
        <taxon>Acholeplasmatales</taxon>
        <taxon>Acholeplasmataceae</taxon>
        <taxon>Candidatus Phytoplasma</taxon>
        <taxon>16SrXI (Rice yellow dwarf group)</taxon>
    </lineage>
</organism>
<keyword evidence="1" id="KW-0812">Transmembrane</keyword>
<evidence type="ECO:0000256" key="1">
    <source>
        <dbReference type="SAM" id="Phobius"/>
    </source>
</evidence>
<evidence type="ECO:0000313" key="2">
    <source>
        <dbReference type="EMBL" id="KXT29018.1"/>
    </source>
</evidence>
<name>A0A139JQ12_9MOLU</name>
<feature type="transmembrane region" description="Helical" evidence="1">
    <location>
        <begin position="20"/>
        <end position="39"/>
    </location>
</feature>
<protein>
    <submittedName>
        <fullName evidence="2">Uncharacterized protein</fullName>
    </submittedName>
</protein>
<reference evidence="3 5" key="1">
    <citation type="submission" date="2014-04" db="EMBL/GenBank/DDBJ databases">
        <title>Genome study of Napier grass stunt phytoplasma.</title>
        <authorList>
            <person name="Kawicha P."/>
            <person name="Dickinson M."/>
            <person name="Hodgetts J."/>
        </authorList>
    </citation>
    <scope>NUCLEOTIDE SEQUENCE [LARGE SCALE GENOMIC DNA]</scope>
    <source>
        <strain evidence="3 5">NGS-S10</strain>
    </source>
</reference>
<keyword evidence="1" id="KW-1133">Transmembrane helix</keyword>
<evidence type="ECO:0000313" key="5">
    <source>
        <dbReference type="Proteomes" id="UP000249343"/>
    </source>
</evidence>
<dbReference type="Proteomes" id="UP000249343">
    <property type="component" value="Unassembled WGS sequence"/>
</dbReference>
<gene>
    <name evidence="2" type="ORF">AXA84_0468</name>
    <name evidence="3" type="ORF">DH96_02240</name>
</gene>
<dbReference type="EMBL" id="JHUK01000006">
    <property type="protein sequence ID" value="RAM57652.1"/>
    <property type="molecule type" value="Genomic_DNA"/>
</dbReference>
<comment type="caution">
    <text evidence="2">The sequence shown here is derived from an EMBL/GenBank/DDBJ whole genome shotgun (WGS) entry which is preliminary data.</text>
</comment>
<evidence type="ECO:0000313" key="3">
    <source>
        <dbReference type="EMBL" id="RAM57652.1"/>
    </source>
</evidence>
<evidence type="ECO:0000313" key="4">
    <source>
        <dbReference type="Proteomes" id="UP000070069"/>
    </source>
</evidence>
<reference evidence="2 4" key="2">
    <citation type="submission" date="2016-02" db="EMBL/GenBank/DDBJ databases">
        <title>A draft genome sequence of Candidatus Phytoplasma oryzae strain Mbita1, the causative agent of Napier Grass stunt disease in Kenya.</title>
        <authorList>
            <person name="Fischer A."/>
            <person name="Santa-Cruz I."/>
            <person name="Wambua L."/>
            <person name="Olds C."/>
            <person name="Midega C."/>
            <person name="Dickinson M."/>
            <person name="Kawicha P."/>
            <person name="Khan Z."/>
            <person name="Masiga D."/>
            <person name="Jores J."/>
            <person name="Bernd S."/>
        </authorList>
    </citation>
    <scope>NUCLEOTIDE SEQUENCE [LARGE SCALE GENOMIC DNA]</scope>
    <source>
        <strain evidence="2">Mbita1</strain>
    </source>
</reference>
<keyword evidence="1" id="KW-0472">Membrane</keyword>
<dbReference type="AlphaFoldDB" id="A0A139JQ12"/>
<proteinExistence type="predicted"/>